<dbReference type="InterPro" id="IPR009148">
    <property type="entry name" value="PcsB-like"/>
</dbReference>
<dbReference type="Gene3D" id="3.40.10.10">
    <property type="entry name" value="DNA Methylphosphotriester Repair Domain"/>
    <property type="match status" value="1"/>
</dbReference>
<proteinExistence type="predicted"/>
<evidence type="ECO:0008006" key="5">
    <source>
        <dbReference type="Google" id="ProtNLM"/>
    </source>
</evidence>
<feature type="compositionally biased region" description="Basic and acidic residues" evidence="1">
    <location>
        <begin position="43"/>
        <end position="82"/>
    </location>
</feature>
<feature type="signal peptide" evidence="2">
    <location>
        <begin position="1"/>
        <end position="18"/>
    </location>
</feature>
<dbReference type="AlphaFoldDB" id="A0A9Q8Y0Y4"/>
<dbReference type="EMBL" id="CP086395">
    <property type="protein sequence ID" value="USJ19776.1"/>
    <property type="molecule type" value="Genomic_DNA"/>
</dbReference>
<keyword evidence="2" id="KW-0732">Signal</keyword>
<gene>
    <name evidence="3" type="ORF">LMK00_08045</name>
</gene>
<evidence type="ECO:0000256" key="2">
    <source>
        <dbReference type="SAM" id="SignalP"/>
    </source>
</evidence>
<evidence type="ECO:0000313" key="3">
    <source>
        <dbReference type="EMBL" id="USJ19776.1"/>
    </source>
</evidence>
<feature type="compositionally biased region" description="Polar residues" evidence="1">
    <location>
        <begin position="30"/>
        <end position="42"/>
    </location>
</feature>
<sequence length="179" mass="18571">MKKFSKVLLTLSLPFVMAVSLTGCTEAEGSKTTPDTKQSQIVKKSEEAEKAAAEKAAAEKAAAEKAAAEKAAAEKAAAEKAAAEQAAAEKAAAEQAAAEKAAAEQAAAEKAAAEQAASMNRIEDSGQIYTKDQGAIIGNSKSKIYHLPGQAGYHMNSSNAVYFDSEEQAIAAGYRKSKR</sequence>
<dbReference type="KEGG" id="lfo:LMK00_08045"/>
<accession>A0A9Q8Y0Y4</accession>
<dbReference type="InterPro" id="IPR035451">
    <property type="entry name" value="Ada-like_dom_sf"/>
</dbReference>
<dbReference type="PROSITE" id="PS51257">
    <property type="entry name" value="PROKAR_LIPOPROTEIN"/>
    <property type="match status" value="1"/>
</dbReference>
<name>A0A9Q8Y0Y4_9LACT</name>
<reference evidence="3" key="1">
    <citation type="journal article" date="2022" name="Front. Microbiol.">
        <title>Feed Insects as a Reservoir of Granadaene-Producing Lactococci.</title>
        <authorList>
            <person name="Neuzil-Bunesova V."/>
            <person name="Ramirez Garcia A."/>
            <person name="Modrackova N."/>
            <person name="Makovska M."/>
            <person name="Sabolova M."/>
            <person name="Sproer C."/>
            <person name="Bunk B."/>
            <person name="Blom J."/>
            <person name="Schwab C."/>
        </authorList>
    </citation>
    <scope>NUCLEOTIDE SEQUENCE</scope>
    <source>
        <strain evidence="3">I4/6O</strain>
    </source>
</reference>
<feature type="region of interest" description="Disordered" evidence="1">
    <location>
        <begin position="26"/>
        <end position="90"/>
    </location>
</feature>
<evidence type="ECO:0000256" key="1">
    <source>
        <dbReference type="SAM" id="MobiDB-lite"/>
    </source>
</evidence>
<dbReference type="PRINTS" id="PR01852">
    <property type="entry name" value="SIBAPROTEIN"/>
</dbReference>
<dbReference type="SUPFAM" id="SSF57884">
    <property type="entry name" value="Ada DNA repair protein, N-terminal domain (N-Ada 10)"/>
    <property type="match status" value="1"/>
</dbReference>
<dbReference type="RefSeq" id="WP_252175222.1">
    <property type="nucleotide sequence ID" value="NZ_CP086395.1"/>
</dbReference>
<organism evidence="3 4">
    <name type="scientific">Lactococcus formosensis</name>
    <dbReference type="NCBI Taxonomy" id="1281486"/>
    <lineage>
        <taxon>Bacteria</taxon>
        <taxon>Bacillati</taxon>
        <taxon>Bacillota</taxon>
        <taxon>Bacilli</taxon>
        <taxon>Lactobacillales</taxon>
        <taxon>Streptococcaceae</taxon>
        <taxon>Lactococcus</taxon>
    </lineage>
</organism>
<dbReference type="Proteomes" id="UP001056730">
    <property type="component" value="Chromosome"/>
</dbReference>
<protein>
    <recommendedName>
        <fullName evidence="5">DNA-entry nuclease</fullName>
    </recommendedName>
</protein>
<evidence type="ECO:0000313" key="4">
    <source>
        <dbReference type="Proteomes" id="UP001056730"/>
    </source>
</evidence>
<feature type="chain" id="PRO_5040285327" description="DNA-entry nuclease" evidence="2">
    <location>
        <begin position="19"/>
        <end position="179"/>
    </location>
</feature>